<dbReference type="Pfam" id="PF21394">
    <property type="entry name" value="Beta-ketacyl_N"/>
    <property type="match status" value="1"/>
</dbReference>
<evidence type="ECO:0000313" key="7">
    <source>
        <dbReference type="Proteomes" id="UP001595764"/>
    </source>
</evidence>
<dbReference type="Pfam" id="PF02801">
    <property type="entry name" value="Ketoacyl-synt_C"/>
    <property type="match status" value="1"/>
</dbReference>
<comment type="caution">
    <text evidence="6">The sequence shown here is derived from an EMBL/GenBank/DDBJ whole genome shotgun (WGS) entry which is preliminary data.</text>
</comment>
<dbReference type="Gene3D" id="3.40.50.720">
    <property type="entry name" value="NAD(P)-binding Rossmann-like Domain"/>
    <property type="match status" value="1"/>
</dbReference>
<evidence type="ECO:0000259" key="5">
    <source>
        <dbReference type="PROSITE" id="PS52004"/>
    </source>
</evidence>
<gene>
    <name evidence="6" type="ORF">ACFORO_10665</name>
</gene>
<dbReference type="PROSITE" id="PS00606">
    <property type="entry name" value="KS3_1"/>
    <property type="match status" value="1"/>
</dbReference>
<evidence type="ECO:0000259" key="4">
    <source>
        <dbReference type="PROSITE" id="PS50075"/>
    </source>
</evidence>
<dbReference type="InterPro" id="IPR036736">
    <property type="entry name" value="ACP-like_sf"/>
</dbReference>
<dbReference type="InterPro" id="IPR016039">
    <property type="entry name" value="Thiolase-like"/>
</dbReference>
<dbReference type="SMART" id="SM00823">
    <property type="entry name" value="PKS_PP"/>
    <property type="match status" value="1"/>
</dbReference>
<dbReference type="RefSeq" id="WP_377868641.1">
    <property type="nucleotide sequence ID" value="NZ_JBHMAY010000007.1"/>
</dbReference>
<dbReference type="SMART" id="SM00827">
    <property type="entry name" value="PKS_AT"/>
    <property type="match status" value="1"/>
</dbReference>
<dbReference type="Pfam" id="PF00698">
    <property type="entry name" value="Acyl_transf_1"/>
    <property type="match status" value="1"/>
</dbReference>
<accession>A0ABV7QF44</accession>
<dbReference type="InterPro" id="IPR020806">
    <property type="entry name" value="PKS_PP-bd"/>
</dbReference>
<organism evidence="6 7">
    <name type="scientific">Amycolatopsis halotolerans</name>
    <dbReference type="NCBI Taxonomy" id="330083"/>
    <lineage>
        <taxon>Bacteria</taxon>
        <taxon>Bacillati</taxon>
        <taxon>Actinomycetota</taxon>
        <taxon>Actinomycetes</taxon>
        <taxon>Pseudonocardiales</taxon>
        <taxon>Pseudonocardiaceae</taxon>
        <taxon>Amycolatopsis</taxon>
    </lineage>
</organism>
<dbReference type="SUPFAM" id="SSF47336">
    <property type="entry name" value="ACP-like"/>
    <property type="match status" value="1"/>
</dbReference>
<dbReference type="InterPro" id="IPR016036">
    <property type="entry name" value="Malonyl_transacylase_ACP-bd"/>
</dbReference>
<keyword evidence="3" id="KW-0808">Transferase</keyword>
<dbReference type="InterPro" id="IPR016035">
    <property type="entry name" value="Acyl_Trfase/lysoPLipase"/>
</dbReference>
<dbReference type="PROSITE" id="PS50075">
    <property type="entry name" value="CARRIER"/>
    <property type="match status" value="1"/>
</dbReference>
<dbReference type="InterPro" id="IPR057326">
    <property type="entry name" value="KR_dom"/>
</dbReference>
<dbReference type="InterPro" id="IPR014031">
    <property type="entry name" value="Ketoacyl_synth_C"/>
</dbReference>
<dbReference type="SMART" id="SM00822">
    <property type="entry name" value="PKS_KR"/>
    <property type="match status" value="1"/>
</dbReference>
<dbReference type="EMBL" id="JBHRWI010000015">
    <property type="protein sequence ID" value="MFC3510625.1"/>
    <property type="molecule type" value="Genomic_DNA"/>
</dbReference>
<evidence type="ECO:0000313" key="6">
    <source>
        <dbReference type="EMBL" id="MFC3510625.1"/>
    </source>
</evidence>
<dbReference type="PROSITE" id="PS00012">
    <property type="entry name" value="PHOSPHOPANTETHEINE"/>
    <property type="match status" value="1"/>
</dbReference>
<proteinExistence type="predicted"/>
<dbReference type="InterPro" id="IPR009081">
    <property type="entry name" value="PP-bd_ACP"/>
</dbReference>
<dbReference type="InterPro" id="IPR013968">
    <property type="entry name" value="PKS_KR"/>
</dbReference>
<dbReference type="InterPro" id="IPR006162">
    <property type="entry name" value="Ppantetheine_attach_site"/>
</dbReference>
<dbReference type="CDD" id="cd08953">
    <property type="entry name" value="KR_2_SDR_x"/>
    <property type="match status" value="1"/>
</dbReference>
<dbReference type="Gene3D" id="1.10.1200.10">
    <property type="entry name" value="ACP-like"/>
    <property type="match status" value="1"/>
</dbReference>
<dbReference type="PANTHER" id="PTHR43775">
    <property type="entry name" value="FATTY ACID SYNTHASE"/>
    <property type="match status" value="1"/>
</dbReference>
<dbReference type="CDD" id="cd00833">
    <property type="entry name" value="PKS"/>
    <property type="match status" value="1"/>
</dbReference>
<dbReference type="InterPro" id="IPR032821">
    <property type="entry name" value="PKS_assoc"/>
</dbReference>
<dbReference type="InterPro" id="IPR020841">
    <property type="entry name" value="PKS_Beta-ketoAc_synthase_dom"/>
</dbReference>
<dbReference type="PROSITE" id="PS52004">
    <property type="entry name" value="KS3_2"/>
    <property type="match status" value="1"/>
</dbReference>
<dbReference type="Pfam" id="PF08659">
    <property type="entry name" value="KR"/>
    <property type="match status" value="1"/>
</dbReference>
<dbReference type="InterPro" id="IPR049490">
    <property type="entry name" value="C883_1060-like_KR_N"/>
</dbReference>
<dbReference type="SUPFAM" id="SSF53901">
    <property type="entry name" value="Thiolase-like"/>
    <property type="match status" value="1"/>
</dbReference>
<dbReference type="Gene3D" id="3.40.366.10">
    <property type="entry name" value="Malonyl-Coenzyme A Acyl Carrier Protein, domain 2"/>
    <property type="match status" value="1"/>
</dbReference>
<dbReference type="SMART" id="SM00825">
    <property type="entry name" value="PKS_KS"/>
    <property type="match status" value="1"/>
</dbReference>
<dbReference type="Gene3D" id="3.30.70.3290">
    <property type="match status" value="1"/>
</dbReference>
<protein>
    <submittedName>
        <fullName evidence="6">Beta-ketoacyl synthase N-terminal-like domain-containing protein</fullName>
    </submittedName>
</protein>
<dbReference type="Pfam" id="PF00550">
    <property type="entry name" value="PP-binding"/>
    <property type="match status" value="1"/>
</dbReference>
<dbReference type="Proteomes" id="UP001595764">
    <property type="component" value="Unassembled WGS sequence"/>
</dbReference>
<keyword evidence="7" id="KW-1185">Reference proteome</keyword>
<dbReference type="SUPFAM" id="SSF51735">
    <property type="entry name" value="NAD(P)-binding Rossmann-fold domains"/>
    <property type="match status" value="2"/>
</dbReference>
<dbReference type="InterPro" id="IPR001227">
    <property type="entry name" value="Ac_transferase_dom_sf"/>
</dbReference>
<feature type="domain" description="Ketosynthase family 3 (KS3)" evidence="5">
    <location>
        <begin position="2"/>
        <end position="423"/>
    </location>
</feature>
<dbReference type="SUPFAM" id="SSF52151">
    <property type="entry name" value="FabD/lysophospholipase-like"/>
    <property type="match status" value="1"/>
</dbReference>
<evidence type="ECO:0000256" key="3">
    <source>
        <dbReference type="ARBA" id="ARBA00022679"/>
    </source>
</evidence>
<keyword evidence="1" id="KW-0596">Phosphopantetheine</keyword>
<evidence type="ECO:0000256" key="1">
    <source>
        <dbReference type="ARBA" id="ARBA00022450"/>
    </source>
</evidence>
<keyword evidence="2" id="KW-0597">Phosphoprotein</keyword>
<evidence type="ECO:0000256" key="2">
    <source>
        <dbReference type="ARBA" id="ARBA00022553"/>
    </source>
</evidence>
<dbReference type="Gene3D" id="3.40.47.10">
    <property type="match status" value="1"/>
</dbReference>
<dbReference type="InterPro" id="IPR050091">
    <property type="entry name" value="PKS_NRPS_Biosynth_Enz"/>
</dbReference>
<dbReference type="InterPro" id="IPR014030">
    <property type="entry name" value="Ketoacyl_synth_N"/>
</dbReference>
<dbReference type="SUPFAM" id="SSF55048">
    <property type="entry name" value="Probable ACP-binding domain of malonyl-CoA ACP transacylase"/>
    <property type="match status" value="1"/>
</dbReference>
<dbReference type="PANTHER" id="PTHR43775:SF37">
    <property type="entry name" value="SI:DKEY-61P9.11"/>
    <property type="match status" value="1"/>
</dbReference>
<dbReference type="InterPro" id="IPR018201">
    <property type="entry name" value="Ketoacyl_synth_AS"/>
</dbReference>
<name>A0ABV7QF44_9PSEU</name>
<dbReference type="InterPro" id="IPR036291">
    <property type="entry name" value="NAD(P)-bd_dom_sf"/>
</dbReference>
<reference evidence="7" key="1">
    <citation type="journal article" date="2019" name="Int. J. Syst. Evol. Microbiol.">
        <title>The Global Catalogue of Microorganisms (GCM) 10K type strain sequencing project: providing services to taxonomists for standard genome sequencing and annotation.</title>
        <authorList>
            <consortium name="The Broad Institute Genomics Platform"/>
            <consortium name="The Broad Institute Genome Sequencing Center for Infectious Disease"/>
            <person name="Wu L."/>
            <person name="Ma J."/>
        </authorList>
    </citation>
    <scope>NUCLEOTIDE SEQUENCE [LARGE SCALE GENOMIC DNA]</scope>
    <source>
        <strain evidence="7">CGMCC 4.7682</strain>
    </source>
</reference>
<dbReference type="Pfam" id="PF00109">
    <property type="entry name" value="ketoacyl-synt"/>
    <property type="match status" value="1"/>
</dbReference>
<feature type="domain" description="Carrier" evidence="4">
    <location>
        <begin position="1372"/>
        <end position="1447"/>
    </location>
</feature>
<dbReference type="Pfam" id="PF16197">
    <property type="entry name" value="KAsynt_C_assoc"/>
    <property type="match status" value="1"/>
</dbReference>
<sequence length="1447" mass="154610">MSDEIAIVGMACRFPGANEVTRFWENLRTGVASIADRTEDELREAGVPPTRIADPDYVRAAALVADLAGFDADLFGYRPELARATDPQHRLFLECAHAALQNAGYDTGRVPGRAGVFGSAAPNLYGTLHVSRDPAARAALASLEWSVGNENDYLATNVSHRLGLDGPSLAVATACSSALVAVHLAAQSLRQGDCDLALAGAADVQLPYGHGYLWHEGAIVSRTGRCRPFDAAADGTVFGSGAGVVALKRLADAVADRDHIYAVIGGSAVNNDGSRRFTFTSPGIVGQVELVHTALARAGLTAADLGYVECHGTGTTVGDPIEVEALTTVLAGGGRVPIGSVKGNIGHLGSAAGIAGLIKTALAIHNGQIPASAGFAEPNPDIGFDSSPCFVNTELRDWTQPRRVAGVSSFGIGGTNAHVVLAQAPAVTTEASARPRQLVTVSGRTEAAANAAVRALAETVRANPDLDVADLAHTLHRGRAAHAHRRTLVAAPGENLARRLEELATDGRPPAPRRPPAVAFLFPGQGEQYAGMGRELYAAEPVFRRELDRCVDLLGIDLDQETLRTTDLAQPALFAVEYALARLWTHWGVRPRALAGHSIGEYAAACVAGCFSLEDAAKLVVLRGELMASTAPGAMLAVPLPEDDLRAELPDGVSIAAVNSARNTVASGPAGLVDQLRNQLTDKGIRCVPLPVDHAFHSALMDPILPKFRDALADIELHAPEIPVVSSVTGDWLTADQARDPEYWVRQLSQPVRFADALNTLWDNGEHALLEVGPGGALSTLARLHWRETRTGPAPAIVSSMRHRADKRTDADLLFRALGTLWSAGVEPDWDTFWAGENRRRLPLPGYPYQRVRAWVDPDPGCPPLAGMYGVPLTAAAPPVEKTPLELPTWAEQPLDQTSVGVTPGEPWLVFTAGSPVADLVLDDLRRAGATVVRAEPGTEFARRAPGRYTLRPSDPAGYDALLTDLAAAGLAPRRIVHAWLLDEDSLEHGLYSLLALGRTLARRQISVPITLTVLTTGLHEVTGTDPVTPAKATVLGPHHMVNQEIPNLSSRVVDLALPADARQVLAELGATDDQVALRGRRRWVREIRPLPSTPPRSLPPLLRERGTYLITGGLGGIGLALAEDLARLVRARLVLVGRSSFPDRPDWDTYLAEGPCPIRKQTIRRFKEIEALGGSVLVQVADVTDEQAMRQIRDTCGRIDGIFHAAGSPGGGMLAVRRREDVEAVLAPKITGTQILDRVFGQEPDFLVLFSSVTALVPTYYGQADYLAANAYLDAFAHASPPGPRHTVSVNWDAWSETGMLASNDPHSNYLRTSEGLDLLWRILAARLGPQVIAAPRGLAEVGREAAQRMEPQPAPTPAQHLAPVLREDLADATDLQRTLLQLWEETLGVPDLDLDSDFFELGGNSLQATQLLARLREHLDVDLPAATLFDHSTIRALADELTALR</sequence>
<dbReference type="InterPro" id="IPR014043">
    <property type="entry name" value="Acyl_transferase_dom"/>
</dbReference>